<sequence>MFTVFVPLSSFLCYILTVNADPISERLKDKNWMRTDYGLLVPDYVFLKPRENQKYPRPPKGNPPSLPCVDPSEYNVYETYLEATTKM</sequence>
<gene>
    <name evidence="1" type="primary">WBGene00099435</name>
</gene>
<evidence type="ECO:0000313" key="2">
    <source>
        <dbReference type="Proteomes" id="UP000005239"/>
    </source>
</evidence>
<organism evidence="1 2">
    <name type="scientific">Pristionchus pacificus</name>
    <name type="common">Parasitic nematode worm</name>
    <dbReference type="NCBI Taxonomy" id="54126"/>
    <lineage>
        <taxon>Eukaryota</taxon>
        <taxon>Metazoa</taxon>
        <taxon>Ecdysozoa</taxon>
        <taxon>Nematoda</taxon>
        <taxon>Chromadorea</taxon>
        <taxon>Rhabditida</taxon>
        <taxon>Rhabditina</taxon>
        <taxon>Diplogasteromorpha</taxon>
        <taxon>Diplogasteroidea</taxon>
        <taxon>Neodiplogasteridae</taxon>
        <taxon>Pristionchus</taxon>
    </lineage>
</organism>
<name>A0A2A6CAI3_PRIPA</name>
<dbReference type="EnsemblMetazoa" id="PPA09881.1">
    <property type="protein sequence ID" value="PPA09881.1"/>
    <property type="gene ID" value="WBGene00099435"/>
</dbReference>
<reference evidence="1" key="2">
    <citation type="submission" date="2022-06" db="UniProtKB">
        <authorList>
            <consortium name="EnsemblMetazoa"/>
        </authorList>
    </citation>
    <scope>IDENTIFICATION</scope>
    <source>
        <strain evidence="1">PS312</strain>
    </source>
</reference>
<reference evidence="2" key="1">
    <citation type="journal article" date="2008" name="Nat. Genet.">
        <title>The Pristionchus pacificus genome provides a unique perspective on nematode lifestyle and parasitism.</title>
        <authorList>
            <person name="Dieterich C."/>
            <person name="Clifton S.W."/>
            <person name="Schuster L.N."/>
            <person name="Chinwalla A."/>
            <person name="Delehaunty K."/>
            <person name="Dinkelacker I."/>
            <person name="Fulton L."/>
            <person name="Fulton R."/>
            <person name="Godfrey J."/>
            <person name="Minx P."/>
            <person name="Mitreva M."/>
            <person name="Roeseler W."/>
            <person name="Tian H."/>
            <person name="Witte H."/>
            <person name="Yang S.P."/>
            <person name="Wilson R.K."/>
            <person name="Sommer R.J."/>
        </authorList>
    </citation>
    <scope>NUCLEOTIDE SEQUENCE [LARGE SCALE GENOMIC DNA]</scope>
    <source>
        <strain evidence="2">PS312</strain>
    </source>
</reference>
<keyword evidence="2" id="KW-1185">Reference proteome</keyword>
<accession>A0A8R1UAY1</accession>
<dbReference type="AlphaFoldDB" id="A0A2A6CAI3"/>
<evidence type="ECO:0000313" key="1">
    <source>
        <dbReference type="EnsemblMetazoa" id="PPA09881.1"/>
    </source>
</evidence>
<protein>
    <submittedName>
        <fullName evidence="1">Uncharacterized protein</fullName>
    </submittedName>
</protein>
<dbReference type="Proteomes" id="UP000005239">
    <property type="component" value="Unassembled WGS sequence"/>
</dbReference>
<accession>A0A2A6CAI3</accession>
<proteinExistence type="predicted"/>